<keyword evidence="1" id="KW-0805">Transcription regulation</keyword>
<dbReference type="InterPro" id="IPR013196">
    <property type="entry name" value="HTH_11"/>
</dbReference>
<evidence type="ECO:0000256" key="1">
    <source>
        <dbReference type="ARBA" id="ARBA00023015"/>
    </source>
</evidence>
<organism evidence="4 5">
    <name type="scientific">Elizabethkingia anophelis NUHP1</name>
    <dbReference type="NCBI Taxonomy" id="1338011"/>
    <lineage>
        <taxon>Bacteria</taxon>
        <taxon>Pseudomonadati</taxon>
        <taxon>Bacteroidota</taxon>
        <taxon>Flavobacteriia</taxon>
        <taxon>Flavobacteriales</taxon>
        <taxon>Weeksellaceae</taxon>
        <taxon>Elizabethkingia</taxon>
    </lineage>
</organism>
<dbReference type="EMBL" id="CP007547">
    <property type="protein sequence ID" value="AIL45075.1"/>
    <property type="molecule type" value="Genomic_DNA"/>
</dbReference>
<dbReference type="Pfam" id="PF13280">
    <property type="entry name" value="WYL"/>
    <property type="match status" value="1"/>
</dbReference>
<keyword evidence="2" id="KW-0804">Transcription</keyword>
<accession>A0A077EHR0</accession>
<feature type="domain" description="HTH deoR-type" evidence="3">
    <location>
        <begin position="8"/>
        <end position="63"/>
    </location>
</feature>
<dbReference type="Proteomes" id="UP000028933">
    <property type="component" value="Chromosome"/>
</dbReference>
<dbReference type="PIRSF" id="PIRSF016838">
    <property type="entry name" value="PafC"/>
    <property type="match status" value="1"/>
</dbReference>
<dbReference type="InterPro" id="IPR028349">
    <property type="entry name" value="PafC-like"/>
</dbReference>
<evidence type="ECO:0000256" key="2">
    <source>
        <dbReference type="ARBA" id="ARBA00023163"/>
    </source>
</evidence>
<dbReference type="InterPro" id="IPR036388">
    <property type="entry name" value="WH-like_DNA-bd_sf"/>
</dbReference>
<evidence type="ECO:0000313" key="4">
    <source>
        <dbReference type="EMBL" id="AIL45075.1"/>
    </source>
</evidence>
<dbReference type="InterPro" id="IPR051534">
    <property type="entry name" value="CBASS_pafABC_assoc_protein"/>
</dbReference>
<gene>
    <name evidence="4" type="ORF">BD94_1300</name>
</gene>
<protein>
    <submittedName>
        <fullName evidence="4">Transcriptional regulator, DeoR family</fullName>
    </submittedName>
</protein>
<reference evidence="4" key="2">
    <citation type="journal article" date="2015" name="Genome Biol. Evol.">
        <title>Complete Genome Sequence and Transcriptomic Analysis of the Novel Pathogen Elizabethkingia anophelis in Response to Oxidative Stress.</title>
        <authorList>
            <person name="Li Y."/>
            <person name="Liu Y."/>
            <person name="Chew S.C."/>
            <person name="Tay M."/>
            <person name="Salido M.M."/>
            <person name="Teo J."/>
            <person name="Lauro F.M."/>
            <person name="Givskov M."/>
            <person name="Yang L."/>
        </authorList>
    </citation>
    <scope>NUCLEOTIDE SEQUENCE</scope>
    <source>
        <strain evidence="4">NUHP1</strain>
    </source>
</reference>
<dbReference type="InterPro" id="IPR001034">
    <property type="entry name" value="DeoR_HTH"/>
</dbReference>
<dbReference type="PANTHER" id="PTHR34580">
    <property type="match status" value="1"/>
</dbReference>
<dbReference type="HOGENOM" id="CLU_041141_5_1_10"/>
<proteinExistence type="predicted"/>
<dbReference type="RefSeq" id="WP_024565089.1">
    <property type="nucleotide sequence ID" value="NZ_CP007547.1"/>
</dbReference>
<dbReference type="STRING" id="1338011.BD94_1300"/>
<dbReference type="KEGG" id="eao:BD94_1300"/>
<dbReference type="AlphaFoldDB" id="A0A077EHR0"/>
<dbReference type="Gene3D" id="1.10.10.10">
    <property type="entry name" value="Winged helix-like DNA-binding domain superfamily/Winged helix DNA-binding domain"/>
    <property type="match status" value="1"/>
</dbReference>
<reference evidence="4" key="1">
    <citation type="journal article" date="2013" name="Lancet">
        <title>First case of E anophelis outbreak in an intensive-care unit.</title>
        <authorList>
            <person name="Teo J."/>
            <person name="Tan S.Y."/>
            <person name="Tay M."/>
            <person name="Ding Y."/>
            <person name="Kjelleberg S."/>
            <person name="Givskov M."/>
            <person name="Lin R.T."/>
            <person name="Yang L."/>
        </authorList>
    </citation>
    <scope>NUCLEOTIDE SEQUENCE [LARGE SCALE GENOMIC DNA]</scope>
    <source>
        <strain evidence="4">NUHP1</strain>
    </source>
</reference>
<dbReference type="PROSITE" id="PS52050">
    <property type="entry name" value="WYL"/>
    <property type="match status" value="1"/>
</dbReference>
<evidence type="ECO:0000259" key="3">
    <source>
        <dbReference type="PROSITE" id="PS51000"/>
    </source>
</evidence>
<name>A0A077EHR0_9FLAO</name>
<dbReference type="Pfam" id="PF08279">
    <property type="entry name" value="HTH_11"/>
    <property type="match status" value="1"/>
</dbReference>
<dbReference type="GO" id="GO:0003700">
    <property type="term" value="F:DNA-binding transcription factor activity"/>
    <property type="evidence" value="ECO:0007669"/>
    <property type="project" value="InterPro"/>
</dbReference>
<dbReference type="SUPFAM" id="SSF46785">
    <property type="entry name" value="Winged helix' DNA-binding domain"/>
    <property type="match status" value="1"/>
</dbReference>
<dbReference type="eggNOG" id="COG2378">
    <property type="taxonomic scope" value="Bacteria"/>
</dbReference>
<dbReference type="InterPro" id="IPR036390">
    <property type="entry name" value="WH_DNA-bd_sf"/>
</dbReference>
<dbReference type="PANTHER" id="PTHR34580:SF1">
    <property type="entry name" value="PROTEIN PAFC"/>
    <property type="match status" value="1"/>
</dbReference>
<evidence type="ECO:0000313" key="5">
    <source>
        <dbReference type="Proteomes" id="UP000028933"/>
    </source>
</evidence>
<dbReference type="PROSITE" id="PS51000">
    <property type="entry name" value="HTH_DEOR_2"/>
    <property type="match status" value="1"/>
</dbReference>
<sequence length="326" mass="38006">MSSDIVKRFDRIIAIFIHLQSRRTVRAQDLADRFEVSLRTIYRDIKSLEQAGIPIYSEAGTGYELMEGYKLPPVMFSQEEALSFIAAEKLMDRFIDEGLKQNFLSATYKIKSVLRMSEKDLLSTLENQIIIQKPPHSTSVKKAPDHTMETLFNAIAQQKQVRIDYKGVQDSKCQERIIEPVGLFYEQGHWYIQAYCLLRNDYRQFRTDRISGIQILEIGFSKKHPHLKQLLPEKKNDHKGTEAIIRVHNSFAGYMKWDRHYYGFVSEKDLGEETEMVFSISDIDNGFPRWLLMFGDRLTIIKPESLKNDVQDLLETQLERIKNSGQ</sequence>
<dbReference type="InterPro" id="IPR026881">
    <property type="entry name" value="WYL_dom"/>
</dbReference>